<keyword evidence="1 3" id="KW-0378">Hydrolase</keyword>
<dbReference type="SUPFAM" id="SSF53474">
    <property type="entry name" value="alpha/beta-Hydrolases"/>
    <property type="match status" value="1"/>
</dbReference>
<dbReference type="EMBL" id="SDPN01000003">
    <property type="protein sequence ID" value="RXZ72738.1"/>
    <property type="molecule type" value="Genomic_DNA"/>
</dbReference>
<dbReference type="AlphaFoldDB" id="A0A4Q2L3K4"/>
<comment type="caution">
    <text evidence="3">The sequence shown here is derived from an EMBL/GenBank/DDBJ whole genome shotgun (WGS) entry which is preliminary data.</text>
</comment>
<name>A0A4Q2L3K4_9MICO</name>
<dbReference type="InterPro" id="IPR013094">
    <property type="entry name" value="AB_hydrolase_3"/>
</dbReference>
<sequence length="318" mass="33643">MPVETYFAELFDKIEDIDLGTFFADPEIQGRYFSAFVPPATYRAPDASTEDRAIAGPHGDIPIRIYRPLSGTPSGGGLVWAHDGGWGYGTIDDPGSDGFARELVARTGGVVVTLAYQLVSETVKFPVPLDEYEAVFTWTHDNAAELGIDPARLVLGGGGCAASMSLGAALKLKDAGKPLPAGLLLPFPLTHLVVPDPSDEHAAKVAVIPPMLNYDAAMVVFMYQGYFGDASASPSPYATPADGDLSGLPRTMIITSEYDALAPDGMHLAQLLGDAGVDVAFLEESGAAHAHLNYPWTDAAKRSVETITEWLDASDASV</sequence>
<reference evidence="3 4" key="1">
    <citation type="submission" date="2019-01" db="EMBL/GenBank/DDBJ databases">
        <title>Agromyces.</title>
        <authorList>
            <person name="Li J."/>
        </authorList>
    </citation>
    <scope>NUCLEOTIDE SEQUENCE [LARGE SCALE GENOMIC DNA]</scope>
    <source>
        <strain evidence="3 4">DSM 15934</strain>
    </source>
</reference>
<dbReference type="InterPro" id="IPR050300">
    <property type="entry name" value="GDXG_lipolytic_enzyme"/>
</dbReference>
<dbReference type="RefSeq" id="WP_129519360.1">
    <property type="nucleotide sequence ID" value="NZ_SDPN01000003.1"/>
</dbReference>
<dbReference type="Pfam" id="PF07859">
    <property type="entry name" value="Abhydrolase_3"/>
    <property type="match status" value="1"/>
</dbReference>
<evidence type="ECO:0000313" key="3">
    <source>
        <dbReference type="EMBL" id="RXZ72738.1"/>
    </source>
</evidence>
<proteinExistence type="predicted"/>
<dbReference type="GO" id="GO:0016787">
    <property type="term" value="F:hydrolase activity"/>
    <property type="evidence" value="ECO:0007669"/>
    <property type="project" value="UniProtKB-KW"/>
</dbReference>
<accession>A0A4Q2L3K4</accession>
<dbReference type="Proteomes" id="UP000293865">
    <property type="component" value="Unassembled WGS sequence"/>
</dbReference>
<evidence type="ECO:0000313" key="4">
    <source>
        <dbReference type="Proteomes" id="UP000293865"/>
    </source>
</evidence>
<gene>
    <name evidence="3" type="ORF">ESP51_02750</name>
</gene>
<dbReference type="OrthoDB" id="9803828at2"/>
<dbReference type="InterPro" id="IPR029058">
    <property type="entry name" value="AB_hydrolase_fold"/>
</dbReference>
<dbReference type="PANTHER" id="PTHR48081">
    <property type="entry name" value="AB HYDROLASE SUPERFAMILY PROTEIN C4A8.06C"/>
    <property type="match status" value="1"/>
</dbReference>
<organism evidence="3 4">
    <name type="scientific">Agromyces albus</name>
    <dbReference type="NCBI Taxonomy" id="205332"/>
    <lineage>
        <taxon>Bacteria</taxon>
        <taxon>Bacillati</taxon>
        <taxon>Actinomycetota</taxon>
        <taxon>Actinomycetes</taxon>
        <taxon>Micrococcales</taxon>
        <taxon>Microbacteriaceae</taxon>
        <taxon>Agromyces</taxon>
    </lineage>
</organism>
<dbReference type="Gene3D" id="3.40.50.1820">
    <property type="entry name" value="alpha/beta hydrolase"/>
    <property type="match status" value="1"/>
</dbReference>
<dbReference type="PANTHER" id="PTHR48081:SF8">
    <property type="entry name" value="ALPHA_BETA HYDROLASE FOLD-3 DOMAIN-CONTAINING PROTEIN-RELATED"/>
    <property type="match status" value="1"/>
</dbReference>
<feature type="domain" description="Alpha/beta hydrolase fold-3" evidence="2">
    <location>
        <begin position="78"/>
        <end position="291"/>
    </location>
</feature>
<protein>
    <submittedName>
        <fullName evidence="3">Alpha/beta hydrolase</fullName>
    </submittedName>
</protein>
<evidence type="ECO:0000256" key="1">
    <source>
        <dbReference type="ARBA" id="ARBA00022801"/>
    </source>
</evidence>
<evidence type="ECO:0000259" key="2">
    <source>
        <dbReference type="Pfam" id="PF07859"/>
    </source>
</evidence>
<keyword evidence="4" id="KW-1185">Reference proteome</keyword>